<feature type="domain" description="NapC/NirT cytochrome c N-terminal" evidence="13">
    <location>
        <begin position="27"/>
        <end position="192"/>
    </location>
</feature>
<dbReference type="PANTHER" id="PTHR30333:SF1">
    <property type="entry name" value="CYTOCHROME C-TYPE PROTEIN NAPC"/>
    <property type="match status" value="1"/>
</dbReference>
<evidence type="ECO:0000256" key="8">
    <source>
        <dbReference type="ARBA" id="ARBA00022982"/>
    </source>
</evidence>
<dbReference type="GO" id="GO:0009061">
    <property type="term" value="P:anaerobic respiration"/>
    <property type="evidence" value="ECO:0007669"/>
    <property type="project" value="TreeGrafter"/>
</dbReference>
<feature type="transmembrane region" description="Helical" evidence="12">
    <location>
        <begin position="21"/>
        <end position="41"/>
    </location>
</feature>
<gene>
    <name evidence="14" type="ORF">MNBD_GAMMA22-663</name>
</gene>
<comment type="subcellular location">
    <subcellularLocation>
        <location evidence="1">Cell membrane</location>
        <topology evidence="1">Single-pass membrane protein</topology>
    </subcellularLocation>
</comment>
<organism evidence="14">
    <name type="scientific">hydrothermal vent metagenome</name>
    <dbReference type="NCBI Taxonomy" id="652676"/>
    <lineage>
        <taxon>unclassified sequences</taxon>
        <taxon>metagenomes</taxon>
        <taxon>ecological metagenomes</taxon>
    </lineage>
</organism>
<dbReference type="Pfam" id="PF03264">
    <property type="entry name" value="Cytochrom_NNT"/>
    <property type="match status" value="1"/>
</dbReference>
<evidence type="ECO:0000259" key="13">
    <source>
        <dbReference type="Pfam" id="PF03264"/>
    </source>
</evidence>
<sequence>MEPNNSSDKEQKQIHEPKQKKYVFGGITTISIVSIFIGVLASSGFTNIMDWTNTEQFCVSCHEMQINLAEYTDTVHDKNRTGVATTCPDCHVPKDFGSKLLAKVRATKDIYSHLMGTIDTKEKYEKHRLTMAKKVWKMMRETDSKTCRSCHTVDSMAFEEQQGRAARKHKKMSLKGKTCIDCHKGIAHNLPKDYDEDDA</sequence>
<dbReference type="PIRSF" id="PIRSF000013">
    <property type="entry name" value="4_hem_cytochrm_NapC"/>
    <property type="match status" value="1"/>
</dbReference>
<keyword evidence="7" id="KW-0479">Metal-binding</keyword>
<evidence type="ECO:0000256" key="11">
    <source>
        <dbReference type="ARBA" id="ARBA00023136"/>
    </source>
</evidence>
<accession>A0A3B0ZNA7</accession>
<dbReference type="PANTHER" id="PTHR30333">
    <property type="entry name" value="CYTOCHROME C-TYPE PROTEIN"/>
    <property type="match status" value="1"/>
</dbReference>
<dbReference type="GO" id="GO:0009055">
    <property type="term" value="F:electron transfer activity"/>
    <property type="evidence" value="ECO:0007669"/>
    <property type="project" value="TreeGrafter"/>
</dbReference>
<dbReference type="InterPro" id="IPR024717">
    <property type="entry name" value="NapC/NirT/NrfH"/>
</dbReference>
<evidence type="ECO:0000256" key="4">
    <source>
        <dbReference type="ARBA" id="ARBA00022475"/>
    </source>
</evidence>
<dbReference type="EMBL" id="UOFS01000013">
    <property type="protein sequence ID" value="VAW93151.1"/>
    <property type="molecule type" value="Genomic_DNA"/>
</dbReference>
<evidence type="ECO:0000256" key="12">
    <source>
        <dbReference type="SAM" id="Phobius"/>
    </source>
</evidence>
<evidence type="ECO:0000256" key="7">
    <source>
        <dbReference type="ARBA" id="ARBA00022723"/>
    </source>
</evidence>
<evidence type="ECO:0000256" key="6">
    <source>
        <dbReference type="ARBA" id="ARBA00022692"/>
    </source>
</evidence>
<protein>
    <submittedName>
        <fullName evidence="14">Cytochrome c-type protein NapC</fullName>
    </submittedName>
</protein>
<dbReference type="GO" id="GO:0046872">
    <property type="term" value="F:metal ion binding"/>
    <property type="evidence" value="ECO:0007669"/>
    <property type="project" value="UniProtKB-KW"/>
</dbReference>
<keyword evidence="5" id="KW-0349">Heme</keyword>
<evidence type="ECO:0000256" key="10">
    <source>
        <dbReference type="ARBA" id="ARBA00023004"/>
    </source>
</evidence>
<dbReference type="GO" id="GO:0019333">
    <property type="term" value="P:denitrification pathway"/>
    <property type="evidence" value="ECO:0007669"/>
    <property type="project" value="InterPro"/>
</dbReference>
<dbReference type="GO" id="GO:0005886">
    <property type="term" value="C:plasma membrane"/>
    <property type="evidence" value="ECO:0007669"/>
    <property type="project" value="UniProtKB-SubCell"/>
</dbReference>
<dbReference type="Gene3D" id="1.10.3820.10">
    <property type="entry name" value="Di-heme elbow motif domain"/>
    <property type="match status" value="1"/>
</dbReference>
<keyword evidence="8" id="KW-0249">Electron transport</keyword>
<dbReference type="GO" id="GO:0020037">
    <property type="term" value="F:heme binding"/>
    <property type="evidence" value="ECO:0007669"/>
    <property type="project" value="InterPro"/>
</dbReference>
<dbReference type="InterPro" id="IPR005126">
    <property type="entry name" value="NapC/NirT_cyt_c_N"/>
</dbReference>
<dbReference type="InterPro" id="IPR036280">
    <property type="entry name" value="Multihaem_cyt_sf"/>
</dbReference>
<proteinExistence type="inferred from homology"/>
<evidence type="ECO:0000256" key="1">
    <source>
        <dbReference type="ARBA" id="ARBA00004162"/>
    </source>
</evidence>
<keyword evidence="9 12" id="KW-1133">Transmembrane helix</keyword>
<dbReference type="SUPFAM" id="SSF48695">
    <property type="entry name" value="Multiheme cytochromes"/>
    <property type="match status" value="1"/>
</dbReference>
<comment type="similarity">
    <text evidence="2">Belongs to the NapC/NirT/NrfH family.</text>
</comment>
<reference evidence="14" key="1">
    <citation type="submission" date="2018-06" db="EMBL/GenBank/DDBJ databases">
        <authorList>
            <person name="Zhirakovskaya E."/>
        </authorList>
    </citation>
    <scope>NUCLEOTIDE SEQUENCE</scope>
</reference>
<dbReference type="InterPro" id="IPR038266">
    <property type="entry name" value="NapC/NirT_cytc_sf"/>
</dbReference>
<evidence type="ECO:0000256" key="2">
    <source>
        <dbReference type="ARBA" id="ARBA00007395"/>
    </source>
</evidence>
<evidence type="ECO:0000256" key="5">
    <source>
        <dbReference type="ARBA" id="ARBA00022617"/>
    </source>
</evidence>
<keyword evidence="10" id="KW-0408">Iron</keyword>
<name>A0A3B0ZNA7_9ZZZZ</name>
<keyword evidence="11 12" id="KW-0472">Membrane</keyword>
<keyword evidence="4" id="KW-1003">Cell membrane</keyword>
<evidence type="ECO:0000256" key="9">
    <source>
        <dbReference type="ARBA" id="ARBA00022989"/>
    </source>
</evidence>
<keyword evidence="6 12" id="KW-0812">Transmembrane</keyword>
<keyword evidence="3" id="KW-0813">Transport</keyword>
<evidence type="ECO:0000313" key="14">
    <source>
        <dbReference type="EMBL" id="VAW93151.1"/>
    </source>
</evidence>
<dbReference type="FunFam" id="1.10.3820.10:FF:000001">
    <property type="entry name" value="Cytochrome c-type protein"/>
    <property type="match status" value="1"/>
</dbReference>
<evidence type="ECO:0000256" key="3">
    <source>
        <dbReference type="ARBA" id="ARBA00022448"/>
    </source>
</evidence>
<dbReference type="AlphaFoldDB" id="A0A3B0ZNA7"/>
<dbReference type="InterPro" id="IPR051174">
    <property type="entry name" value="Cytochrome_c-type_ET"/>
</dbReference>